<organism evidence="1 2">
    <name type="scientific">Klebsiella pneumoniae</name>
    <dbReference type="NCBI Taxonomy" id="573"/>
    <lineage>
        <taxon>Bacteria</taxon>
        <taxon>Pseudomonadati</taxon>
        <taxon>Pseudomonadota</taxon>
        <taxon>Gammaproteobacteria</taxon>
        <taxon>Enterobacterales</taxon>
        <taxon>Enterobacteriaceae</taxon>
        <taxon>Klebsiella/Raoultella group</taxon>
        <taxon>Klebsiella</taxon>
        <taxon>Klebsiella pneumoniae complex</taxon>
    </lineage>
</organism>
<dbReference type="AlphaFoldDB" id="A0AAW8AM92"/>
<reference evidence="1" key="1">
    <citation type="submission" date="2023-07" db="EMBL/GenBank/DDBJ databases">
        <authorList>
            <person name="Peng Z."/>
        </authorList>
    </citation>
    <scope>NUCLEOTIDE SEQUENCE</scope>
    <source>
        <strain evidence="1">KP219</strain>
    </source>
</reference>
<dbReference type="Proteomes" id="UP001244490">
    <property type="component" value="Unassembled WGS sequence"/>
</dbReference>
<evidence type="ECO:0000313" key="1">
    <source>
        <dbReference type="EMBL" id="MDP0971734.1"/>
    </source>
</evidence>
<dbReference type="EMBL" id="JAUUIA010001152">
    <property type="protein sequence ID" value="MDP0971734.1"/>
    <property type="molecule type" value="Genomic_DNA"/>
</dbReference>
<gene>
    <name evidence="1" type="ORF">Q6294_32865</name>
</gene>
<feature type="non-terminal residue" evidence="1">
    <location>
        <position position="81"/>
    </location>
</feature>
<comment type="caution">
    <text evidence="1">The sequence shown here is derived from an EMBL/GenBank/DDBJ whole genome shotgun (WGS) entry which is preliminary data.</text>
</comment>
<sequence length="81" mass="9752">LCYLVSDLGDTTLFSLLPHDPAVKTFNKHTMDLYLKVLDWLPAFQVKGKQNLNFNICYPRHAFDRHSMMWDLNYFKYYFLK</sequence>
<proteinExistence type="predicted"/>
<name>A0AAW8AM92_KLEPN</name>
<feature type="non-terminal residue" evidence="1">
    <location>
        <position position="1"/>
    </location>
</feature>
<evidence type="ECO:0000313" key="2">
    <source>
        <dbReference type="Proteomes" id="UP001244490"/>
    </source>
</evidence>
<dbReference type="RefSeq" id="WP_305202743.1">
    <property type="nucleotide sequence ID" value="NZ_JAUUIA010001152.1"/>
</dbReference>
<protein>
    <submittedName>
        <fullName evidence="1">Uncharacterized protein</fullName>
    </submittedName>
</protein>
<accession>A0AAW8AM92</accession>